<evidence type="ECO:0000313" key="3">
    <source>
        <dbReference type="EMBL" id="CAE0464697.1"/>
    </source>
</evidence>
<feature type="region of interest" description="Disordered" evidence="1">
    <location>
        <begin position="545"/>
        <end position="567"/>
    </location>
</feature>
<proteinExistence type="predicted"/>
<sequence length="716" mass="79746">MIVNAIILIAAITLTCTNAFTITIRKNSLQLKRQEIIHTALHQSRPRENGSINSIDISSSSCIDSNSSTTRYLQWDMIKLIRQDRDKEEDSSEFSYAAYSHGDKIKSLMAVLEAAVSENAHGSNDETVETEMEMEAEQEIALPDHFVPLRRFLRHSSKRENYNHQGCFRIFHDDEESSSSSSSISFPSNLLFSMDRPFSFIRDSLSYHSNASRDKKGGMMCDNSEAVVWCSNHNYSSNGYTGTRNSELECASRVLDDMPFAQLYMGSSAISGMGKDNGNDRKNGADKIVNGGISSSDGASSTSTRNNEDGKVFELDLETIGILESMGVLLEVNAESKNDSSNSGDMDMNMCGTMVRCHIKSRDLEVIQAVLSSHESINDNSKSYQEEKQHPHPHDHPQEQMQTIIKMINVAVNAIKKDPLNQSNEPHLVLMAHSISASMVACAISTWKREKLRSIDLGREWDSQEEQQQQQHQAKSRIEDLLHQAVTVITFGNVSRMFCDGPAYIHISMWDDPWTNALGSMKTNSKSGGRGAVYFHAWSPYEYDSTKSGSSSSTSTSSNTNTNTNTNLKSHNAHNLNACILQYLCLIMRINGIASFRALYDSARYIDPRAVLDINPKHFAVEMDYGKHGDLVIPSRIDDELLPAMILATGGDKWLFRHDSGDGDDYDEDGGSCLPDEIEATSHLEESFGYSAYEEIYETCCCTDDGCTPTTATSWD</sequence>
<dbReference type="EMBL" id="HBIO01012284">
    <property type="protein sequence ID" value="CAE0464697.1"/>
    <property type="molecule type" value="Transcribed_RNA"/>
</dbReference>
<reference evidence="3" key="1">
    <citation type="submission" date="2021-01" db="EMBL/GenBank/DDBJ databases">
        <authorList>
            <person name="Corre E."/>
            <person name="Pelletier E."/>
            <person name="Niang G."/>
            <person name="Scheremetjew M."/>
            <person name="Finn R."/>
            <person name="Kale V."/>
            <person name="Holt S."/>
            <person name="Cochrane G."/>
            <person name="Meng A."/>
            <person name="Brown T."/>
            <person name="Cohen L."/>
        </authorList>
    </citation>
    <scope>NUCLEOTIDE SEQUENCE</scope>
    <source>
        <strain evidence="3">MM31A-1</strain>
    </source>
</reference>
<feature type="region of interest" description="Disordered" evidence="1">
    <location>
        <begin position="378"/>
        <end position="398"/>
    </location>
</feature>
<name>A0A7S3Q3E6_9STRA</name>
<dbReference type="AlphaFoldDB" id="A0A7S3Q3E6"/>
<gene>
    <name evidence="3" type="ORF">CDEB00056_LOCUS9538</name>
</gene>
<organism evidence="3">
    <name type="scientific">Chaetoceros debilis</name>
    <dbReference type="NCBI Taxonomy" id="122233"/>
    <lineage>
        <taxon>Eukaryota</taxon>
        <taxon>Sar</taxon>
        <taxon>Stramenopiles</taxon>
        <taxon>Ochrophyta</taxon>
        <taxon>Bacillariophyta</taxon>
        <taxon>Coscinodiscophyceae</taxon>
        <taxon>Chaetocerotophycidae</taxon>
        <taxon>Chaetocerotales</taxon>
        <taxon>Chaetocerotaceae</taxon>
        <taxon>Chaetoceros</taxon>
    </lineage>
</organism>
<evidence type="ECO:0000256" key="2">
    <source>
        <dbReference type="SAM" id="SignalP"/>
    </source>
</evidence>
<evidence type="ECO:0000256" key="1">
    <source>
        <dbReference type="SAM" id="MobiDB-lite"/>
    </source>
</evidence>
<feature type="compositionally biased region" description="Low complexity" evidence="1">
    <location>
        <begin position="546"/>
        <end position="567"/>
    </location>
</feature>
<feature type="chain" id="PRO_5030751076" description="Fungal lipase-like domain-containing protein" evidence="2">
    <location>
        <begin position="20"/>
        <end position="716"/>
    </location>
</feature>
<accession>A0A7S3Q3E6</accession>
<feature type="region of interest" description="Disordered" evidence="1">
    <location>
        <begin position="271"/>
        <end position="307"/>
    </location>
</feature>
<keyword evidence="2" id="KW-0732">Signal</keyword>
<feature type="signal peptide" evidence="2">
    <location>
        <begin position="1"/>
        <end position="19"/>
    </location>
</feature>
<feature type="compositionally biased region" description="Basic and acidic residues" evidence="1">
    <location>
        <begin position="384"/>
        <end position="398"/>
    </location>
</feature>
<protein>
    <recommendedName>
        <fullName evidence="4">Fungal lipase-like domain-containing protein</fullName>
    </recommendedName>
</protein>
<feature type="compositionally biased region" description="Low complexity" evidence="1">
    <location>
        <begin position="291"/>
        <end position="303"/>
    </location>
</feature>
<evidence type="ECO:0008006" key="4">
    <source>
        <dbReference type="Google" id="ProtNLM"/>
    </source>
</evidence>